<organism evidence="1 2">
    <name type="scientific">Globodera rostochiensis</name>
    <name type="common">Golden nematode worm</name>
    <name type="synonym">Heterodera rostochiensis</name>
    <dbReference type="NCBI Taxonomy" id="31243"/>
    <lineage>
        <taxon>Eukaryota</taxon>
        <taxon>Metazoa</taxon>
        <taxon>Ecdysozoa</taxon>
        <taxon>Nematoda</taxon>
        <taxon>Chromadorea</taxon>
        <taxon>Rhabditida</taxon>
        <taxon>Tylenchina</taxon>
        <taxon>Tylenchomorpha</taxon>
        <taxon>Tylenchoidea</taxon>
        <taxon>Heteroderidae</taxon>
        <taxon>Heteroderinae</taxon>
        <taxon>Globodera</taxon>
    </lineage>
</organism>
<evidence type="ECO:0000313" key="2">
    <source>
        <dbReference type="WBParaSite" id="Gr19_v10_g12923.t2"/>
    </source>
</evidence>
<sequence>MLGGSNGIARRVHLGFDGNESTFLAYIRRRAVHTEHAHSSQQQNLLNSSRPTRPRHKMLFSKPCSISASHPLMVLLPMLFIVVAMLSSNSVSATGMPPKMECCQPAMMSCCAAPAMQSCGCGRRKKREAVQPHIKGNETPCPQTEWRQLMQNAIVPLDDIESVNSVQKALMRRFPDNKFLVMCALAGDEIRRPADSKQMLPNEVHLSSSGNGYCNVVSERIWCQAAAVVA</sequence>
<dbReference type="AlphaFoldDB" id="A0A914H0X6"/>
<dbReference type="WBParaSite" id="Gr19_v10_g12923.t2">
    <property type="protein sequence ID" value="Gr19_v10_g12923.t2"/>
    <property type="gene ID" value="Gr19_v10_g12923"/>
</dbReference>
<keyword evidence="1" id="KW-1185">Reference proteome</keyword>
<dbReference type="Proteomes" id="UP000887572">
    <property type="component" value="Unplaced"/>
</dbReference>
<proteinExistence type="predicted"/>
<evidence type="ECO:0000313" key="1">
    <source>
        <dbReference type="Proteomes" id="UP000887572"/>
    </source>
</evidence>
<name>A0A914H0X6_GLORO</name>
<reference evidence="2" key="1">
    <citation type="submission" date="2022-11" db="UniProtKB">
        <authorList>
            <consortium name="WormBaseParasite"/>
        </authorList>
    </citation>
    <scope>IDENTIFICATION</scope>
</reference>
<accession>A0A914H0X6</accession>
<protein>
    <submittedName>
        <fullName evidence="2">BTB domain-containing protein</fullName>
    </submittedName>
</protein>